<reference evidence="1" key="1">
    <citation type="journal article" date="2014" name="Front. Microbiol.">
        <title>High frequency of phylogenetically diverse reductive dehalogenase-homologous genes in deep subseafloor sedimentary metagenomes.</title>
        <authorList>
            <person name="Kawai M."/>
            <person name="Futagami T."/>
            <person name="Toyoda A."/>
            <person name="Takaki Y."/>
            <person name="Nishi S."/>
            <person name="Hori S."/>
            <person name="Arai W."/>
            <person name="Tsubouchi T."/>
            <person name="Morono Y."/>
            <person name="Uchiyama I."/>
            <person name="Ito T."/>
            <person name="Fujiyama A."/>
            <person name="Inagaki F."/>
            <person name="Takami H."/>
        </authorList>
    </citation>
    <scope>NUCLEOTIDE SEQUENCE</scope>
    <source>
        <strain evidence="1">Expedition CK06-06</strain>
    </source>
</reference>
<organism evidence="1">
    <name type="scientific">marine sediment metagenome</name>
    <dbReference type="NCBI Taxonomy" id="412755"/>
    <lineage>
        <taxon>unclassified sequences</taxon>
        <taxon>metagenomes</taxon>
        <taxon>ecological metagenomes</taxon>
    </lineage>
</organism>
<proteinExistence type="predicted"/>
<dbReference type="AlphaFoldDB" id="X1UIN9"/>
<name>X1UIN9_9ZZZZ</name>
<sequence length="64" mass="7406">PDRKIAAVKPKSIVKRMKQKAFAASVNREIIMECENIGIPLPEFAEIQEFVRELNILFVDNHRL</sequence>
<protein>
    <submittedName>
        <fullName evidence="1">Uncharacterized protein</fullName>
    </submittedName>
</protein>
<comment type="caution">
    <text evidence="1">The sequence shown here is derived from an EMBL/GenBank/DDBJ whole genome shotgun (WGS) entry which is preliminary data.</text>
</comment>
<evidence type="ECO:0000313" key="1">
    <source>
        <dbReference type="EMBL" id="GAJ03437.1"/>
    </source>
</evidence>
<accession>X1UIN9</accession>
<gene>
    <name evidence="1" type="ORF">S12H4_53541</name>
</gene>
<dbReference type="EMBL" id="BARW01034100">
    <property type="protein sequence ID" value="GAJ03437.1"/>
    <property type="molecule type" value="Genomic_DNA"/>
</dbReference>
<feature type="non-terminal residue" evidence="1">
    <location>
        <position position="1"/>
    </location>
</feature>